<feature type="compositionally biased region" description="Polar residues" evidence="1">
    <location>
        <begin position="67"/>
        <end position="76"/>
    </location>
</feature>
<feature type="compositionally biased region" description="Polar residues" evidence="1">
    <location>
        <begin position="2530"/>
        <end position="2551"/>
    </location>
</feature>
<evidence type="ECO:0000313" key="3">
    <source>
        <dbReference type="Proteomes" id="UP001283361"/>
    </source>
</evidence>
<feature type="compositionally biased region" description="Basic residues" evidence="1">
    <location>
        <begin position="1750"/>
        <end position="1760"/>
    </location>
</feature>
<comment type="caution">
    <text evidence="2">The sequence shown here is derived from an EMBL/GenBank/DDBJ whole genome shotgun (WGS) entry which is preliminary data.</text>
</comment>
<feature type="compositionally biased region" description="Basic and acidic residues" evidence="1">
    <location>
        <begin position="77"/>
        <end position="90"/>
    </location>
</feature>
<reference evidence="2" key="1">
    <citation type="journal article" date="2023" name="G3 (Bethesda)">
        <title>A reference genome for the long-term kleptoplast-retaining sea slug Elysia crispata morphotype clarki.</title>
        <authorList>
            <person name="Eastman K.E."/>
            <person name="Pendleton A.L."/>
            <person name="Shaikh M.A."/>
            <person name="Suttiyut T."/>
            <person name="Ogas R."/>
            <person name="Tomko P."/>
            <person name="Gavelis G."/>
            <person name="Widhalm J.R."/>
            <person name="Wisecaver J.H."/>
        </authorList>
    </citation>
    <scope>NUCLEOTIDE SEQUENCE</scope>
    <source>
        <strain evidence="2">ECLA1</strain>
    </source>
</reference>
<feature type="region of interest" description="Disordered" evidence="1">
    <location>
        <begin position="2612"/>
        <end position="2653"/>
    </location>
</feature>
<feature type="compositionally biased region" description="Basic and acidic residues" evidence="1">
    <location>
        <begin position="1783"/>
        <end position="1792"/>
    </location>
</feature>
<keyword evidence="3" id="KW-1185">Reference proteome</keyword>
<accession>A0AAE0XPR3</accession>
<dbReference type="Proteomes" id="UP001283361">
    <property type="component" value="Unassembled WGS sequence"/>
</dbReference>
<feature type="region of interest" description="Disordered" evidence="1">
    <location>
        <begin position="1733"/>
        <end position="1792"/>
    </location>
</feature>
<name>A0AAE0XPR3_9GAST</name>
<proteinExistence type="predicted"/>
<feature type="region of interest" description="Disordered" evidence="1">
    <location>
        <begin position="3470"/>
        <end position="3489"/>
    </location>
</feature>
<gene>
    <name evidence="2" type="ORF">RRG08_042517</name>
</gene>
<feature type="compositionally biased region" description="Basic and acidic residues" evidence="1">
    <location>
        <begin position="677"/>
        <end position="694"/>
    </location>
</feature>
<feature type="compositionally biased region" description="Polar residues" evidence="1">
    <location>
        <begin position="1772"/>
        <end position="1781"/>
    </location>
</feature>
<feature type="compositionally biased region" description="Basic and acidic residues" evidence="1">
    <location>
        <begin position="2115"/>
        <end position="2134"/>
    </location>
</feature>
<feature type="compositionally biased region" description="Polar residues" evidence="1">
    <location>
        <begin position="695"/>
        <end position="705"/>
    </location>
</feature>
<feature type="region of interest" description="Disordered" evidence="1">
    <location>
        <begin position="2089"/>
        <end position="2146"/>
    </location>
</feature>
<evidence type="ECO:0000313" key="2">
    <source>
        <dbReference type="EMBL" id="KAK3702524.1"/>
    </source>
</evidence>
<evidence type="ECO:0000256" key="1">
    <source>
        <dbReference type="SAM" id="MobiDB-lite"/>
    </source>
</evidence>
<organism evidence="2 3">
    <name type="scientific">Elysia crispata</name>
    <name type="common">lettuce slug</name>
    <dbReference type="NCBI Taxonomy" id="231223"/>
    <lineage>
        <taxon>Eukaryota</taxon>
        <taxon>Metazoa</taxon>
        <taxon>Spiralia</taxon>
        <taxon>Lophotrochozoa</taxon>
        <taxon>Mollusca</taxon>
        <taxon>Gastropoda</taxon>
        <taxon>Heterobranchia</taxon>
        <taxon>Euthyneura</taxon>
        <taxon>Panpulmonata</taxon>
        <taxon>Sacoglossa</taxon>
        <taxon>Placobranchoidea</taxon>
        <taxon>Plakobranchidae</taxon>
        <taxon>Elysia</taxon>
    </lineage>
</organism>
<protein>
    <submittedName>
        <fullName evidence="2">Uncharacterized protein</fullName>
    </submittedName>
</protein>
<sequence>MASIADCEDIPSFLCMEDDSLLDEFLFDDTNTRSPDNTVCKAIEQEVHDSIPISSDKKTSNYKRQLETSLESPVRNSSKERLESPRERAPFTDGSTSGTEKDKVVVKRAVKSLSGTTTMPFFKLDSSWWKKWNFHELGRQKLRSLDSRRRIEHRKFRHEVHKKLTRIELESLKLHTNSHYDLRKGSKLWTLPYPRPLQKSASVTACCPGISRMYCTHELIKRLQRKFTIIRKSREKRARCILKENLPESAFLLRWINYMKVPQVRKRGLNLFKSPETFGSNLSFFEDTPGFLQGKLWYVINAKNIDCSHGARALYAKPKAPRRDKNVRQALMRHVIQYMDVLKNFPELNWLSMGRTKSQTIVEVEDFRRFTSHRAATRFSPKPAWSRTRVVRGHLKCSDRYFLKRRLYTLQECLQNPEWFCQLSEDTHKHDSMAEKDTRKVKHYPKVSKHGHEDLFGSKQSWWGERGGEDVDNLPTIRGKFIPIGCREVRENSLTFHRWNLSDATTSVNRNPVMAGYNLSSCGRNRQEEKNKLSSKQQRLEINNSSFLHCRRRYVASITRYKKPKQLEIPAECSSSKYRSLYEYISKDSLHVCCKNDPRLTASRKGLSQRFQAWAPITFDLRKGHDSNPDMMNLDPYGTESKIIDAQTCSDDYRLRHEILNYLKYEVRNSEKSVFSIKEKRDVENSPAESRQKETLFSSKSNNNTPAFAGLTPESQLFDLSAQKSNFCYNCLRSDITKRSSPAGEVKNKMFTRTNGVPCLSHPSIRARLTKQDTLYLLDELCCVLPPLPPLPQDKEWPHTMEATLPANRLPVGAGSVPAGAIPVSQPSSSDLTNQKGSYHRYALLGGVAMCEAVQEIKHVGFCAVPMQCSQVIQCGVCGVTFVQLCGPAENITIAKNDQKEDRDFVECFFNQEPLLKCQCSDEVHLENVGNGWSLNNYTYHIIHTHTAPETFLSGFDSKAKFFDTASNETSIQEDTPREDNTNHNNVLVPAVGEKCVQKPLISLGKLNIEEEITVNGSQIRGVSAPNDCKLHKPSNTPSKKSPYLKFDSMRDPFFQNALGVTEIRTENIPNFCNDLYTCNKHDYAKPFNFSEHIPTCQDFDVGYKPDCHFTNIRDGENIIEICDTSLNVSNNHGNDSAEETWEVNTPISRHLDIEPDRCHEVALAAGNPERDYICDDMSTPIVLSAADRVYHVSGTLNTQLAGQCECKLAPIRSASQSNFYSKMMDTISGSIPSHMSYDRSRDLAEGSLLTYEGHDEGSCQGDNLLSRAMHAAGLTDDELQTFLTSDSTLEAVLTDHGELSVDAFLSSKQPGCSKPFVEEKTEVDQLLGPNLDFPYGNLDTRSILPSDDYFSENFRIDNVKEMITPNIRLNTCPAARSYTEAPSFKLPSENDEVGFGEISSKEPFPATYGCGLTDTEATHACRLVQQSTNGWAKLRYEFLNDSHSNQMAAAFNTSANKQRENGTDLDYLQHVESVVVQRFSANTGKEESSSLVSEKFKEDNSTSQSKDYLDNFVLACNQTREVTKENVLCHVDIPGNGTINTPEDNGEDTQVSPIQNGSRLVPEILDLQPLSNNLLEEIKDEEERRDKGREGTYDWITLSNTVGQFKGDSQTFSLTVHKNRSVSTQPANRPSPLWPLRRRELKRTCIKEKALSDVYRSPALCCLPESPTLEFRDKADISKTEAMFKARNIIRVEKNRAVKLNRSVYEVQMGRTRTKQVQTKKCRQSGKSLVMKAAARRTGKAEKSIKMTQRSRRKSKLGSKSKTASKCDSLGESSVSQSGRTPEPRARDLKLQEDVAKTDKVCFPPASASRKKMRKRDDCKKTSAEICGFGLPKDHLRHEILTAETFFKQLRSFSPGFLKNKSPVSGNFLRPPAHTNKINMRFPKPLAASKKMLPRPAGLQKICRVRASESAGQCHNKNNNSAESVEFGAYVYEMLLQKCPVRATCYLERGQSPDSKGKHRTWPNCGADEVNQPSCEVDGDCMSNADSKGGRCINLKRVTNNYENYAYGDVHESSSSTFNLEDKDKVEINGIEENKGIKFDICWSLNDKTTATTATTDNITINEDINKEERTKERNNSKSVNVNCRAYNANNNSNQQDTHAHQNKSNNQEAEEEQVTRMKDGNNSKLIKVDTLQEARPPNQTTQAKDLWHKREVIKNELPRIGKNMENFHAARRKLKEVNARLTRTHGKQNGLASSTTAPVFAKILASGNGMCRRKCEPNPETLGFKQRRERISNGQERERLSANNTAGVEDLDGSKFSLKDLGVSTKENGKLSSNRNLNSLQKDAKCSSMSSKLFGSFKMPDKGGKESTMLSKDLQPAQNEICRNSIGCSVKSDAISEEKTQLRIPTGSSKSRRDKQLGLVRFVERLNSDYGQQLTRGDPHNQTRLEQLCSRYMETLKVRKRLEEKLTGSARSTFNRNDVRAALGMDSTSNQQTGLQKRKRNGSLVELQDNIVCTSLEDRDSSRVTVTTWESDTNENMKILEASEKETMKTDRKKCSQTALLVPKNNESRSGKNKSLNILSVAGKSPFNRLSQASQNKAGTSISNSSSNRRMPRVKSALQLRPDLKESVERLSSQPQSPVVRLQHDISTWEAKFGKHFNLGIFDRSIANRGRSVKKPPSSSGCVAHSSRPTKLDSGPRSKGPLSHHQNVEWPKSIEENSVSNGLTNASGHSLVVTRSELPKPAQSQKSGEDKINTFFGSLLNLINQKEQQKTRKIESCAISEAQAKLYSSATSTVVKQTKRRMGGEEGRENLTKREVKESMMEREGSSSIGTMYRNMLKKIKAKRSSFAIDTEDPWTIPPLPSLKEIAQSLEIPPEFSHNLSEPEPVVTNTSKCILDSSVEVQEGEHFSGKTTQVGTSDVINDCPDTMPVTIGGQPSAASRDQNLSPSYGSLPRPEARFERDFIGDAGLLPLSLKTFETEIINSKSSFMKKNIEIDTELPTSVMGGRNNNPKQKDDETGMFLKSEEELLKTPSNRIKFGIASPKINSSFVLVSNEKSPDAVASKVSVGDSISRSLSLGGGDHGDEKDGLTQTTIAPESPDDQSFAVGFAASSEMLNTAPNPKRKASSESFNVHAEISPRFRSPKTINSNPSISEESSSALFAVSKTESLTWTGSEDLKNCNLESSQNDLQSLEQEEWKVDKPKLPGFEGKSDDFSYRDNSRDNLWNPAGKNSFPRSNFANSEIDDYSFELRARHIKGNEKDRISDNGECVTSFVRRSAPEYEIGASDVDTGSFSSKSIFTRHDSIFNTDFNKFNPNKTAYDVSHSQYEIKPLDALEIQAEKDFGDIYGDNRHKTVGLPGWSPWGLDSRDKQAELRANAENTNYTRGQGASPYRGSMRMVAGSNFDHDVCTTDIQHKTCDHSVKSYLVDPPISGHHYALERPCTRNVRSFLDKPDSAVDASLCTTSWSDSMSSSMTKDVRTPDRSYYPRLDHSEDYHSANIPWDQLSASPTTSFDKRSLTTFDIGRRGLGHSHLTPIQEESEEDQSLRGKNMKDLTGETHKVGRRPISMYNIWKL</sequence>
<feature type="region of interest" description="Disordered" evidence="1">
    <location>
        <begin position="677"/>
        <end position="705"/>
    </location>
</feature>
<feature type="region of interest" description="Disordered" evidence="1">
    <location>
        <begin position="2530"/>
        <end position="2557"/>
    </location>
</feature>
<feature type="region of interest" description="Disordered" evidence="1">
    <location>
        <begin position="51"/>
        <end position="100"/>
    </location>
</feature>
<dbReference type="EMBL" id="JAWDGP010007852">
    <property type="protein sequence ID" value="KAK3702524.1"/>
    <property type="molecule type" value="Genomic_DNA"/>
</dbReference>